<evidence type="ECO:0000256" key="5">
    <source>
        <dbReference type="ARBA" id="ARBA00022989"/>
    </source>
</evidence>
<organism evidence="9 10">
    <name type="scientific">Neomoorella humiferrea</name>
    <dbReference type="NCBI Taxonomy" id="676965"/>
    <lineage>
        <taxon>Bacteria</taxon>
        <taxon>Bacillati</taxon>
        <taxon>Bacillota</taxon>
        <taxon>Clostridia</taxon>
        <taxon>Neomoorellales</taxon>
        <taxon>Neomoorellaceae</taxon>
        <taxon>Neomoorella</taxon>
    </lineage>
</organism>
<comment type="subcellular location">
    <subcellularLocation>
        <location evidence="1">Cell membrane</location>
        <topology evidence="1">Multi-pass membrane protein</topology>
    </subcellularLocation>
</comment>
<dbReference type="InterPro" id="IPR020846">
    <property type="entry name" value="MFS_dom"/>
</dbReference>
<dbReference type="SUPFAM" id="SSF103473">
    <property type="entry name" value="MFS general substrate transporter"/>
    <property type="match status" value="2"/>
</dbReference>
<dbReference type="Pfam" id="PF07690">
    <property type="entry name" value="MFS_1"/>
    <property type="match status" value="1"/>
</dbReference>
<feature type="transmembrane region" description="Helical" evidence="7">
    <location>
        <begin position="275"/>
        <end position="298"/>
    </location>
</feature>
<keyword evidence="6 7" id="KW-0472">Membrane</keyword>
<dbReference type="Proteomes" id="UP000238415">
    <property type="component" value="Unassembled WGS sequence"/>
</dbReference>
<feature type="transmembrane region" description="Helical" evidence="7">
    <location>
        <begin position="336"/>
        <end position="357"/>
    </location>
</feature>
<feature type="transmembrane region" description="Helical" evidence="7">
    <location>
        <begin position="310"/>
        <end position="329"/>
    </location>
</feature>
<feature type="domain" description="Major facilitator superfamily (MFS) profile" evidence="8">
    <location>
        <begin position="19"/>
        <end position="465"/>
    </location>
</feature>
<evidence type="ECO:0000313" key="10">
    <source>
        <dbReference type="Proteomes" id="UP000238415"/>
    </source>
</evidence>
<dbReference type="CDD" id="cd17321">
    <property type="entry name" value="MFS_MMR_MDR_like"/>
    <property type="match status" value="1"/>
</dbReference>
<dbReference type="OrthoDB" id="102502at2"/>
<feature type="transmembrane region" description="Helical" evidence="7">
    <location>
        <begin position="236"/>
        <end position="254"/>
    </location>
</feature>
<evidence type="ECO:0000313" key="9">
    <source>
        <dbReference type="EMBL" id="PRR72568.1"/>
    </source>
</evidence>
<feature type="transmembrane region" description="Helical" evidence="7">
    <location>
        <begin position="88"/>
        <end position="108"/>
    </location>
</feature>
<dbReference type="PRINTS" id="PR01036">
    <property type="entry name" value="TCRTETB"/>
</dbReference>
<evidence type="ECO:0000256" key="3">
    <source>
        <dbReference type="ARBA" id="ARBA00022475"/>
    </source>
</evidence>
<keyword evidence="5 7" id="KW-1133">Transmembrane helix</keyword>
<feature type="transmembrane region" description="Helical" evidence="7">
    <location>
        <begin position="406"/>
        <end position="424"/>
    </location>
</feature>
<dbReference type="RefSeq" id="WP_106005459.1">
    <property type="nucleotide sequence ID" value="NZ_CP136419.1"/>
</dbReference>
<feature type="transmembrane region" description="Helical" evidence="7">
    <location>
        <begin position="18"/>
        <end position="41"/>
    </location>
</feature>
<feature type="transmembrane region" description="Helical" evidence="7">
    <location>
        <begin position="363"/>
        <end position="380"/>
    </location>
</feature>
<dbReference type="GO" id="GO:0022857">
    <property type="term" value="F:transmembrane transporter activity"/>
    <property type="evidence" value="ECO:0007669"/>
    <property type="project" value="InterPro"/>
</dbReference>
<dbReference type="InterPro" id="IPR004638">
    <property type="entry name" value="EmrB-like"/>
</dbReference>
<dbReference type="AlphaFoldDB" id="A0A2T0ART5"/>
<comment type="caution">
    <text evidence="9">The sequence shown here is derived from an EMBL/GenBank/DDBJ whole genome shotgun (WGS) entry which is preliminary data.</text>
</comment>
<name>A0A2T0ART5_9FIRM</name>
<keyword evidence="10" id="KW-1185">Reference proteome</keyword>
<feature type="transmembrane region" description="Helical" evidence="7">
    <location>
        <begin position="61"/>
        <end position="81"/>
    </location>
</feature>
<proteinExistence type="predicted"/>
<dbReference type="PROSITE" id="PS50850">
    <property type="entry name" value="MFS"/>
    <property type="match status" value="1"/>
</dbReference>
<feature type="transmembrane region" description="Helical" evidence="7">
    <location>
        <begin position="174"/>
        <end position="193"/>
    </location>
</feature>
<dbReference type="NCBIfam" id="TIGR00711">
    <property type="entry name" value="efflux_EmrB"/>
    <property type="match status" value="1"/>
</dbReference>
<dbReference type="InterPro" id="IPR011701">
    <property type="entry name" value="MFS"/>
</dbReference>
<dbReference type="GO" id="GO:0005886">
    <property type="term" value="C:plasma membrane"/>
    <property type="evidence" value="ECO:0007669"/>
    <property type="project" value="UniProtKB-SubCell"/>
</dbReference>
<keyword evidence="3" id="KW-1003">Cell membrane</keyword>
<feature type="transmembrane region" description="Helical" evidence="7">
    <location>
        <begin position="114"/>
        <end position="132"/>
    </location>
</feature>
<feature type="transmembrane region" description="Helical" evidence="7">
    <location>
        <begin position="144"/>
        <end position="168"/>
    </location>
</feature>
<dbReference type="EMBL" id="PVXM01000028">
    <property type="protein sequence ID" value="PRR72568.1"/>
    <property type="molecule type" value="Genomic_DNA"/>
</dbReference>
<accession>A0A2T0ART5</accession>
<dbReference type="Gene3D" id="1.20.1720.10">
    <property type="entry name" value="Multidrug resistance protein D"/>
    <property type="match status" value="1"/>
</dbReference>
<evidence type="ECO:0000256" key="4">
    <source>
        <dbReference type="ARBA" id="ARBA00022692"/>
    </source>
</evidence>
<feature type="transmembrane region" description="Helical" evidence="7">
    <location>
        <begin position="444"/>
        <end position="461"/>
    </location>
</feature>
<keyword evidence="4 7" id="KW-0812">Transmembrane</keyword>
<evidence type="ECO:0000259" key="8">
    <source>
        <dbReference type="PROSITE" id="PS50850"/>
    </source>
</evidence>
<dbReference type="PANTHER" id="PTHR42718">
    <property type="entry name" value="MAJOR FACILITATOR SUPERFAMILY MULTIDRUG TRANSPORTER MFSC"/>
    <property type="match status" value="1"/>
</dbReference>
<evidence type="ECO:0000256" key="6">
    <source>
        <dbReference type="ARBA" id="ARBA00023136"/>
    </source>
</evidence>
<evidence type="ECO:0000256" key="1">
    <source>
        <dbReference type="ARBA" id="ARBA00004651"/>
    </source>
</evidence>
<feature type="transmembrane region" description="Helical" evidence="7">
    <location>
        <begin position="205"/>
        <end position="224"/>
    </location>
</feature>
<gene>
    <name evidence="9" type="primary">stp_2</name>
    <name evidence="9" type="ORF">MOHU_14970</name>
</gene>
<evidence type="ECO:0000256" key="2">
    <source>
        <dbReference type="ARBA" id="ARBA00022448"/>
    </source>
</evidence>
<dbReference type="PANTHER" id="PTHR42718:SF46">
    <property type="entry name" value="BLR6921 PROTEIN"/>
    <property type="match status" value="1"/>
</dbReference>
<keyword evidence="2" id="KW-0813">Transport</keyword>
<sequence>MAVETLVGETRTYAKNKWILATVAIGAFISTFDGGVINVGLPTIASYFKTNINTVQWVTSVYLLAMSALLLIFGTMADAYGRRRIYNAGYFVITIFTLFCALATSIGMLIFFRVLQAVGGSMVMANGMAIATENYPPEERGKNLGFLGTVVAIGSLAGPPLGGLVIGWMGWRAVFFLTFLVALAGFLASAVTIPRDRRLKEKLNFDYTGALAVIIAIVTFIYGFSNANVYGWTSPIILISILLFIISSLFLIFYERRRANAILDFQLFKNWTFTSSIIAALVSFITMYSPTVLIPFFYQKVLGFTPQKAGFLMMAFPAAMAITASFSGWLSDKIGYVLLTTTGLVLNGLALVALANISLQTPITLIIIYIAVMGASLGMFQSPNNSCVMGSVPKNKLGAATGISQLIKNLGMVIGITFSVAIFSSRMAAMPLEYNQAFVRSMGFVYYLAAVLSFAGAVISSRRGK</sequence>
<reference evidence="9 10" key="1">
    <citation type="submission" date="2018-03" db="EMBL/GenBank/DDBJ databases">
        <title>Genome sequence of Moorella humiferrea DSM 23265.</title>
        <authorList>
            <person name="Poehlein A."/>
            <person name="Daniel R."/>
        </authorList>
    </citation>
    <scope>NUCLEOTIDE SEQUENCE [LARGE SCALE GENOMIC DNA]</scope>
    <source>
        <strain evidence="9 10">DSM 23265</strain>
    </source>
</reference>
<dbReference type="InterPro" id="IPR036259">
    <property type="entry name" value="MFS_trans_sf"/>
</dbReference>
<protein>
    <submittedName>
        <fullName evidence="9">Multidrug resistance protein stp</fullName>
    </submittedName>
</protein>
<evidence type="ECO:0000256" key="7">
    <source>
        <dbReference type="SAM" id="Phobius"/>
    </source>
</evidence>
<dbReference type="Gene3D" id="1.20.1250.20">
    <property type="entry name" value="MFS general substrate transporter like domains"/>
    <property type="match status" value="1"/>
</dbReference>